<proteinExistence type="predicted"/>
<dbReference type="Gene3D" id="3.40.50.1110">
    <property type="entry name" value="SGNH hydrolase"/>
    <property type="match status" value="1"/>
</dbReference>
<evidence type="ECO:0000256" key="3">
    <source>
        <dbReference type="SAM" id="SignalP"/>
    </source>
</evidence>
<gene>
    <name evidence="5" type="ORF">CB5_LOCUS2129</name>
</gene>
<feature type="compositionally biased region" description="Pro residues" evidence="2">
    <location>
        <begin position="101"/>
        <end position="113"/>
    </location>
</feature>
<reference evidence="5" key="1">
    <citation type="submission" date="2020-07" db="EMBL/GenBank/DDBJ databases">
        <authorList>
            <person name="Lin J."/>
        </authorList>
    </citation>
    <scope>NUCLEOTIDE SEQUENCE</scope>
</reference>
<dbReference type="SUPFAM" id="SSF52266">
    <property type="entry name" value="SGNH hydrolase"/>
    <property type="match status" value="1"/>
</dbReference>
<dbReference type="PANTHER" id="PTHR31988">
    <property type="entry name" value="ESTERASE, PUTATIVE (DUF303)-RELATED"/>
    <property type="match status" value="1"/>
</dbReference>
<accession>A0A6V7NK67</accession>
<feature type="compositionally biased region" description="Low complexity" evidence="2">
    <location>
        <begin position="84"/>
        <end position="100"/>
    </location>
</feature>
<dbReference type="Pfam" id="PF03629">
    <property type="entry name" value="SASA"/>
    <property type="match status" value="1"/>
</dbReference>
<name>A0A6V7NK67_ANACO</name>
<evidence type="ECO:0000313" key="5">
    <source>
        <dbReference type="EMBL" id="CAD1818918.1"/>
    </source>
</evidence>
<dbReference type="AlphaFoldDB" id="A0A6V7NK67"/>
<dbReference type="GO" id="GO:0016787">
    <property type="term" value="F:hydrolase activity"/>
    <property type="evidence" value="ECO:0007669"/>
    <property type="project" value="UniProtKB-KW"/>
</dbReference>
<feature type="region of interest" description="Disordered" evidence="2">
    <location>
        <begin position="45"/>
        <end position="150"/>
    </location>
</feature>
<keyword evidence="3" id="KW-0732">Signal</keyword>
<dbReference type="InterPro" id="IPR052940">
    <property type="entry name" value="Carb_Esterase_6"/>
</dbReference>
<feature type="compositionally biased region" description="Low complexity" evidence="2">
    <location>
        <begin position="64"/>
        <end position="76"/>
    </location>
</feature>
<dbReference type="InterPro" id="IPR005181">
    <property type="entry name" value="SASA"/>
</dbReference>
<evidence type="ECO:0000256" key="1">
    <source>
        <dbReference type="ARBA" id="ARBA00022801"/>
    </source>
</evidence>
<dbReference type="InterPro" id="IPR036514">
    <property type="entry name" value="SGNH_hydro_sf"/>
</dbReference>
<feature type="signal peptide" evidence="3">
    <location>
        <begin position="1"/>
        <end position="17"/>
    </location>
</feature>
<sequence length="267" mass="27376">MLLSFLSLLLFLASAAAAAAAAAEVEVEVEGEMVVFVLAGQSNMAGRGASSASGGTGRSRRSASRAPRSCASAPRSGGRRRGSRSTPTSTAPAPAAWAPASPSPPRSAAPPPAAAARARGGGDRARAVRGGGDADRRGESDTVERSDAESYGGKLETMILDLRSDLGLPGLPFIQVAIASGEGNYTEIVRKAQKGLKLPNVICVDAKGLPLEGDHLHLTTQAQVQLGKMLAQSYLTYGTKAMSFSTGNRTKAKFLCGLLVAAILCIL</sequence>
<keyword evidence="1" id="KW-0378">Hydrolase</keyword>
<organism evidence="5">
    <name type="scientific">Ananas comosus var. bracteatus</name>
    <name type="common">red pineapple</name>
    <dbReference type="NCBI Taxonomy" id="296719"/>
    <lineage>
        <taxon>Eukaryota</taxon>
        <taxon>Viridiplantae</taxon>
        <taxon>Streptophyta</taxon>
        <taxon>Embryophyta</taxon>
        <taxon>Tracheophyta</taxon>
        <taxon>Spermatophyta</taxon>
        <taxon>Magnoliopsida</taxon>
        <taxon>Liliopsida</taxon>
        <taxon>Poales</taxon>
        <taxon>Bromeliaceae</taxon>
        <taxon>Bromelioideae</taxon>
        <taxon>Ananas</taxon>
    </lineage>
</organism>
<evidence type="ECO:0000259" key="4">
    <source>
        <dbReference type="Pfam" id="PF03629"/>
    </source>
</evidence>
<feature type="domain" description="Sialate O-acetylesterase" evidence="4">
    <location>
        <begin position="138"/>
        <end position="235"/>
    </location>
</feature>
<protein>
    <recommendedName>
        <fullName evidence="4">Sialate O-acetylesterase domain-containing protein</fullName>
    </recommendedName>
</protein>
<evidence type="ECO:0000256" key="2">
    <source>
        <dbReference type="SAM" id="MobiDB-lite"/>
    </source>
</evidence>
<feature type="chain" id="PRO_5027831619" description="Sialate O-acetylesterase domain-containing protein" evidence="3">
    <location>
        <begin position="18"/>
        <end position="267"/>
    </location>
</feature>
<feature type="compositionally biased region" description="Basic and acidic residues" evidence="2">
    <location>
        <begin position="120"/>
        <end position="148"/>
    </location>
</feature>
<dbReference type="PANTHER" id="PTHR31988:SF15">
    <property type="entry name" value="ESTERASE, PUTATIVE (DUF303)-RELATED"/>
    <property type="match status" value="1"/>
</dbReference>
<dbReference type="EMBL" id="LR862139">
    <property type="protein sequence ID" value="CAD1818918.1"/>
    <property type="molecule type" value="Genomic_DNA"/>
</dbReference>